<evidence type="ECO:0000256" key="1">
    <source>
        <dbReference type="SAM" id="SignalP"/>
    </source>
</evidence>
<gene>
    <name evidence="2" type="primary">Acey_s0006.g2840</name>
    <name evidence="2" type="ORF">Y032_0006g2840</name>
</gene>
<keyword evidence="1" id="KW-0732">Signal</keyword>
<proteinExistence type="predicted"/>
<dbReference type="EMBL" id="JARK01001342">
    <property type="protein sequence ID" value="EYC29208.1"/>
    <property type="molecule type" value="Genomic_DNA"/>
</dbReference>
<protein>
    <recommendedName>
        <fullName evidence="4">SXP/RAL-2 family protein Ani s 5-like cation-binding domain-containing protein</fullName>
    </recommendedName>
</protein>
<evidence type="ECO:0008006" key="4">
    <source>
        <dbReference type="Google" id="ProtNLM"/>
    </source>
</evidence>
<dbReference type="PANTHER" id="PTHR21593">
    <property type="entry name" value="PRION-LIKE- Q/N-RICH -DOMAIN-BEARING PROTEIN PROTEIN"/>
    <property type="match status" value="1"/>
</dbReference>
<dbReference type="PANTHER" id="PTHR21593:SF23">
    <property type="entry name" value="ONCHOCERCA RELATED ANTIGEN FAMILY"/>
    <property type="match status" value="1"/>
</dbReference>
<accession>A0A016VR21</accession>
<evidence type="ECO:0000313" key="3">
    <source>
        <dbReference type="Proteomes" id="UP000024635"/>
    </source>
</evidence>
<feature type="signal peptide" evidence="1">
    <location>
        <begin position="1"/>
        <end position="18"/>
    </location>
</feature>
<organism evidence="2 3">
    <name type="scientific">Ancylostoma ceylanicum</name>
    <dbReference type="NCBI Taxonomy" id="53326"/>
    <lineage>
        <taxon>Eukaryota</taxon>
        <taxon>Metazoa</taxon>
        <taxon>Ecdysozoa</taxon>
        <taxon>Nematoda</taxon>
        <taxon>Chromadorea</taxon>
        <taxon>Rhabditida</taxon>
        <taxon>Rhabditina</taxon>
        <taxon>Rhabditomorpha</taxon>
        <taxon>Strongyloidea</taxon>
        <taxon>Ancylostomatidae</taxon>
        <taxon>Ancylostomatinae</taxon>
        <taxon>Ancylostoma</taxon>
    </lineage>
</organism>
<dbReference type="AlphaFoldDB" id="A0A016VR21"/>
<name>A0A016VR21_9BILA</name>
<reference evidence="3" key="1">
    <citation type="journal article" date="2015" name="Nat. Genet.">
        <title>The genome and transcriptome of the zoonotic hookworm Ancylostoma ceylanicum identify infection-specific gene families.</title>
        <authorList>
            <person name="Schwarz E.M."/>
            <person name="Hu Y."/>
            <person name="Antoshechkin I."/>
            <person name="Miller M.M."/>
            <person name="Sternberg P.W."/>
            <person name="Aroian R.V."/>
        </authorList>
    </citation>
    <scope>NUCLEOTIDE SEQUENCE</scope>
    <source>
        <strain evidence="3">HY135</strain>
    </source>
</reference>
<dbReference type="OrthoDB" id="5802492at2759"/>
<comment type="caution">
    <text evidence="2">The sequence shown here is derived from an EMBL/GenBank/DDBJ whole genome shotgun (WGS) entry which is preliminary data.</text>
</comment>
<keyword evidence="3" id="KW-1185">Reference proteome</keyword>
<dbReference type="STRING" id="53326.A0A016VR21"/>
<sequence length="211" mass="24767">MFRAALFFLIGVIATASAHPPFFGRGMGPPPPPPCGLPPFTDRLPADVQKKLNVIWKDYKKGEKCYNEQGETREILHSLPKEVRKAIFKHPPLPRPLRKAPQYVQEQFRAILEDRSIPCEEKFKKMHDLAQTVLKGETLKEFNDFHNQMEEYRKHIDEMAEKLSPEAKQAYDKLTNLRKEKHKIMQTLSESARDELFDLWQERRDSFPRPR</sequence>
<dbReference type="InterPro" id="IPR052823">
    <property type="entry name" value="SXP/RAL-2_related"/>
</dbReference>
<dbReference type="Proteomes" id="UP000024635">
    <property type="component" value="Unassembled WGS sequence"/>
</dbReference>
<feature type="chain" id="PRO_5001493718" description="SXP/RAL-2 family protein Ani s 5-like cation-binding domain-containing protein" evidence="1">
    <location>
        <begin position="19"/>
        <end position="211"/>
    </location>
</feature>
<evidence type="ECO:0000313" key="2">
    <source>
        <dbReference type="EMBL" id="EYC29208.1"/>
    </source>
</evidence>